<feature type="transmembrane region" description="Helical" evidence="1">
    <location>
        <begin position="129"/>
        <end position="146"/>
    </location>
</feature>
<feature type="transmembrane region" description="Helical" evidence="1">
    <location>
        <begin position="301"/>
        <end position="323"/>
    </location>
</feature>
<feature type="transmembrane region" description="Helical" evidence="1">
    <location>
        <begin position="268"/>
        <end position="289"/>
    </location>
</feature>
<evidence type="ECO:0000313" key="2">
    <source>
        <dbReference type="EMBL" id="CAB4966226.1"/>
    </source>
</evidence>
<dbReference type="EMBL" id="CAFBNE010000121">
    <property type="protein sequence ID" value="CAB4966226.1"/>
    <property type="molecule type" value="Genomic_DNA"/>
</dbReference>
<feature type="transmembrane region" description="Helical" evidence="1">
    <location>
        <begin position="234"/>
        <end position="256"/>
    </location>
</feature>
<feature type="transmembrane region" description="Helical" evidence="1">
    <location>
        <begin position="12"/>
        <end position="33"/>
    </location>
</feature>
<proteinExistence type="predicted"/>
<feature type="transmembrane region" description="Helical" evidence="1">
    <location>
        <begin position="203"/>
        <end position="222"/>
    </location>
</feature>
<feature type="transmembrane region" description="Helical" evidence="1">
    <location>
        <begin position="53"/>
        <end position="72"/>
    </location>
</feature>
<keyword evidence="1" id="KW-0812">Transmembrane</keyword>
<organism evidence="2">
    <name type="scientific">freshwater metagenome</name>
    <dbReference type="NCBI Taxonomy" id="449393"/>
    <lineage>
        <taxon>unclassified sequences</taxon>
        <taxon>metagenomes</taxon>
        <taxon>ecological metagenomes</taxon>
    </lineage>
</organism>
<dbReference type="AlphaFoldDB" id="A0A6J7LD45"/>
<reference evidence="2" key="1">
    <citation type="submission" date="2020-05" db="EMBL/GenBank/DDBJ databases">
        <authorList>
            <person name="Chiriac C."/>
            <person name="Salcher M."/>
            <person name="Ghai R."/>
            <person name="Kavagutti S V."/>
        </authorList>
    </citation>
    <scope>NUCLEOTIDE SEQUENCE</scope>
</reference>
<keyword evidence="1" id="KW-1133">Transmembrane helix</keyword>
<protein>
    <submittedName>
        <fullName evidence="2">Unannotated protein</fullName>
    </submittedName>
</protein>
<sequence length="717" mass="76126">MIRPPGLRPQARYTLESGVLGLVVGILVVGPWAHGGYLLLLDWVSGPNQTLNAGVYGLSAGSIDAMPFRIGIESVRAVVGSAATAWIVVLAYFPLAAAGASMLAGGGRIRRNAAALFMVCNPFVVDRVRAGHVTLLLGIALLPWLLRSAVNARLGLRWIAVRPAGWFALAMAVSPHMFWIGGVLLASVALLPKPSPRDLVRTIQIGLSGMLVYFYAVVVYLAGVRTIEVTDADLTAYATVPGPGGLITTLLGLGGFWRDFPDRAATSLPAAVAIPALIATVGLAFLGLVRLWGRAPELGRPLAMVSALGLVLASGVSGPFELLYRGLFDALPFFEAMREQQKWLALTMLGFAVGMGAAAEWVSLVVPDLVHRLRNTTRHRVEGAISRSDIGAGAAAGLTVGALALASAPALFWGLGGTVQASSYPAGWYETDQRMGTGDELALFLPWHGYQPFAFTDGRSVATPAGAFFRRPVLASDSVELAAVRTNSVSLRNAYLDRIIASGGGGTAFGRLVAPLGVRYIVLAKDRAWDGYQWVGRQRDLRLVLSSDSVDLYQVIPTGTGRVVAQRSVPDLERATRMASADELGTEALVTDGGDDGNQPSSRAGGLRRLSETAWEVSAGTPGWTVIPEEWSAGWRAADGSGQPTLAGSVAFRLGGESMTIDYRPWRWLRIGTAVSLAALLALLVLGLVEHRHEVRRALLRRHGRSLSEDADRAGEL</sequence>
<keyword evidence="1" id="KW-0472">Membrane</keyword>
<feature type="transmembrane region" description="Helical" evidence="1">
    <location>
        <begin position="343"/>
        <end position="370"/>
    </location>
</feature>
<feature type="transmembrane region" description="Helical" evidence="1">
    <location>
        <begin position="668"/>
        <end position="689"/>
    </location>
</feature>
<evidence type="ECO:0000256" key="1">
    <source>
        <dbReference type="SAM" id="Phobius"/>
    </source>
</evidence>
<feature type="transmembrane region" description="Helical" evidence="1">
    <location>
        <begin position="390"/>
        <end position="415"/>
    </location>
</feature>
<name>A0A6J7LD45_9ZZZZ</name>
<feature type="transmembrane region" description="Helical" evidence="1">
    <location>
        <begin position="84"/>
        <end position="109"/>
    </location>
</feature>
<feature type="transmembrane region" description="Helical" evidence="1">
    <location>
        <begin position="166"/>
        <end position="191"/>
    </location>
</feature>
<accession>A0A6J7LD45</accession>
<gene>
    <name evidence="2" type="ORF">UFOPK3772_02773</name>
</gene>